<reference evidence="6" key="1">
    <citation type="submission" date="2013-10" db="EMBL/GenBank/DDBJ databases">
        <authorList>
            <person name="Schartl M."/>
            <person name="Warren W."/>
        </authorList>
    </citation>
    <scope>NUCLEOTIDE SEQUENCE [LARGE SCALE GENOMIC DNA]</scope>
    <source>
        <strain evidence="6">female</strain>
    </source>
</reference>
<dbReference type="Pfam" id="PF15292">
    <property type="entry name" value="Treslin_M"/>
    <property type="match status" value="1"/>
</dbReference>
<feature type="compositionally biased region" description="Basic and acidic residues" evidence="1">
    <location>
        <begin position="1604"/>
        <end position="1618"/>
    </location>
</feature>
<dbReference type="GO" id="GO:0005634">
    <property type="term" value="C:nucleus"/>
    <property type="evidence" value="ECO:0007669"/>
    <property type="project" value="InterPro"/>
</dbReference>
<feature type="compositionally biased region" description="Polar residues" evidence="1">
    <location>
        <begin position="1175"/>
        <end position="1193"/>
    </location>
</feature>
<sequence length="1800" mass="198123">MALHNLVFVIDVDYEDHASDHPLEVRNNFVKRGVLNILLHFGYKYGFEKVRWGYTFFQAKAGRSASVISRGSDFKELRHKTFEDFEQELEARFDVKDKVCPSQQKQQSSKSVSVQNALRETLLDFQWDRPDITSPTKLSLRPRKSSRVTGKAGVSQESDSSSSGKNMVFVVSRCPRSRAHLLDYLSVKDGDLPADVTEYILPKSLNDMVAQQQVVLHWIDTRPHVEIKSCKDGFGSDKLSAVLAQAGGRVIPLVALLNLCSNHISDPRHRRESSLFSSSVGFLLSSERLYRLAFPAADAVLRWDYANLGDDSHSCRVAVEPMCRGQRLLQESVEVHLKGALQGWDASCLTRTPTESWLLQLLSSSYQEVAAFLPLFTQLSALSLQMLAEVGHSGLSCPAVFSPLSQSTALLTVFQPIVLQHDQLLKTNVSAPSAAETSADLPEVVNSVLGVVYDIMNQDGDRTDVCIDEVRDPPAPEWATQELSHRSPMTHTLEAWFPQSDQSGVGANLMESIRLLHVVPEEGSGLFGGESKAQQNLVSDLSELYQESVSKKGKKPPGLAGGAHRTPVKQKMKTMSRSLQMLNVARLNVKAQKSQSEAEPPGADRAGKRRLSDRNKPAATSALSFSSEKELLRHLKAGYNKTVAERDSSLLTTAQQLLNAVKTFLTAESDWQEKASLLVEQHLMKTGKSIRQLYPSADQAESKVRECQLQVMLRLELCRRFASKQSHSDADRMVEEAAEMLRIISLTKDPACLARFLQDEVLPGFLTAVPKVLADVYNSLGTQLPDALVAVLPADFFSDDSVAKDSISPSASSPAVSAQSLVSNDGLHDLRNRSANKRRSGMLTRHRSMTESTQSLRQIQLPKKTTRASKMKISPAVKKPAEVQQPQKQQTQEVTKVRRNLFNQEIVSPSTKRRLPRSQSVSAVDGLKRKRPLESEAEKHKLLTKKVCETPLHKQVSSRLLQRLKAGRKSDHKGECIVEDSPVKPAEDFLSDLRRSPRLKKFGRRHSSTFYSSSQPRSRNLEKALSSSQLPLSDSKICSVNVRTVQSPLRLLFGAAESPSDQFDETRVTQSLLPTDSSVFESPNKTQSKSPKRRGRNLSPKMPRTPQAPLSSKIQGSNMKTIPLKSPGKESLFVNTPSKQGPVGSPLKGILRTPVKASGLCKLSSPLSKTPKKSVTWSPSPQKFPESPSTAPLNSLRHMKTPSKLHSPEQSTKAKRDIFKTPDKICQVSLVRLSEQDLLTPEKILRSSICNTTENAAVRLETTPTPPPASSTQHNSPQRKSRTKVKIPSPIHQMITRSGRTPRKEPNTESPIEVAYPPPEGDRLPNSSSEEQTETSQSSSEPDSSLQTESQTSHGNSITTDDDSLDIVDATVVKTQFNQGIKMSISFSRKPSVSSPDCPVRTASPVPPQNTPGRSYGFRRTPDRLQREAAARLGYGNDSPRFSTPRGLTRSKKSPVSPNPLSYQVELEMQTSGLPKLKIKRTDSMNADDISSEGASQPGTESPLVGTKPLMESPLTLMTKHKDASCCSPSLCAHVTPAKCTPGKGSSVQTYICQSYTPTRHSPVAVAVADIIPLTPSPQSVGKVTPDNLNSWPRRKRPQLETFGGKDRVPKGEPRLEELLEEAELGVSPLQDFEDTEEPLSSTAENESHSVAAKVPPLSPREDLYWMTKLAEGTNSADSDEIIWACETGNIKSNFRSGNTSDIHPLVFAPLLAAGTPPGRKGRKPVTPSGILALTQSPLLFKGKTGSTHKKTPDFKAPDFPDEASSGKTDREPERSPFSLSQPTRRSNTGKTYSRKRLLH</sequence>
<feature type="compositionally biased region" description="Polar residues" evidence="1">
    <location>
        <begin position="1579"/>
        <end position="1591"/>
    </location>
</feature>
<dbReference type="InterPro" id="IPR032746">
    <property type="entry name" value="Treslin_M"/>
</dbReference>
<feature type="region of interest" description="Disordered" evidence="1">
    <location>
        <begin position="1260"/>
        <end position="1362"/>
    </location>
</feature>
<reference evidence="5" key="2">
    <citation type="submission" date="2025-08" db="UniProtKB">
        <authorList>
            <consortium name="Ensembl"/>
        </authorList>
    </citation>
    <scope>IDENTIFICATION</scope>
</reference>
<feature type="region of interest" description="Disordered" evidence="1">
    <location>
        <begin position="1742"/>
        <end position="1800"/>
    </location>
</feature>
<dbReference type="EMBL" id="AYCK01015405">
    <property type="status" value="NOT_ANNOTATED_CDS"/>
    <property type="molecule type" value="Genomic_DNA"/>
</dbReference>
<feature type="region of interest" description="Disordered" evidence="1">
    <location>
        <begin position="1058"/>
        <end position="1120"/>
    </location>
</feature>
<keyword evidence="6" id="KW-1185">Reference proteome</keyword>
<evidence type="ECO:0000313" key="6">
    <source>
        <dbReference type="Proteomes" id="UP000028760"/>
    </source>
</evidence>
<dbReference type="Pfam" id="PF21854">
    <property type="entry name" value="Treslin_N"/>
    <property type="match status" value="1"/>
</dbReference>
<evidence type="ECO:0000259" key="2">
    <source>
        <dbReference type="Pfam" id="PF15292"/>
    </source>
</evidence>
<evidence type="ECO:0000259" key="4">
    <source>
        <dbReference type="Pfam" id="PF21855"/>
    </source>
</evidence>
<accession>A0A096M7K6</accession>
<feature type="compositionally biased region" description="Polar residues" evidence="1">
    <location>
        <begin position="1778"/>
        <end position="1792"/>
    </location>
</feature>
<dbReference type="Proteomes" id="UP000028760">
    <property type="component" value="Unassembled WGS sequence"/>
</dbReference>
<feature type="compositionally biased region" description="Polar residues" evidence="1">
    <location>
        <begin position="1008"/>
        <end position="1018"/>
    </location>
</feature>
<name>A0A096M7K6_POEFO</name>
<dbReference type="PANTHER" id="PTHR21556:SF2">
    <property type="entry name" value="TRESLIN"/>
    <property type="match status" value="1"/>
</dbReference>
<dbReference type="EMBL" id="AYCK01015404">
    <property type="status" value="NOT_ANNOTATED_CDS"/>
    <property type="molecule type" value="Genomic_DNA"/>
</dbReference>
<dbReference type="EMBL" id="AYCK01015406">
    <property type="status" value="NOT_ANNOTATED_CDS"/>
    <property type="molecule type" value="Genomic_DNA"/>
</dbReference>
<feature type="region of interest" description="Disordered" evidence="1">
    <location>
        <begin position="834"/>
        <end position="868"/>
    </location>
</feature>
<feature type="region of interest" description="Disordered" evidence="1">
    <location>
        <begin position="589"/>
        <end position="623"/>
    </location>
</feature>
<dbReference type="GO" id="GO:0030174">
    <property type="term" value="P:regulation of DNA-templated DNA replication initiation"/>
    <property type="evidence" value="ECO:0007669"/>
    <property type="project" value="TreeGrafter"/>
</dbReference>
<feature type="domain" description="Treslin M" evidence="2">
    <location>
        <begin position="274"/>
        <end position="414"/>
    </location>
</feature>
<dbReference type="Pfam" id="PF21855">
    <property type="entry name" value="Treslin_STD"/>
    <property type="match status" value="1"/>
</dbReference>
<dbReference type="PANTHER" id="PTHR21556">
    <property type="entry name" value="TRESLIN"/>
    <property type="match status" value="1"/>
</dbReference>
<feature type="compositionally biased region" description="Basic and acidic residues" evidence="1">
    <location>
        <begin position="1420"/>
        <end position="1430"/>
    </location>
</feature>
<dbReference type="Ensembl" id="ENSPFOT00000032003.1">
    <property type="protein sequence ID" value="ENSPFOP00000027397.1"/>
    <property type="gene ID" value="ENSPFOG00000002785.2"/>
</dbReference>
<dbReference type="GO" id="GO:0003682">
    <property type="term" value="F:chromatin binding"/>
    <property type="evidence" value="ECO:0007669"/>
    <property type="project" value="TreeGrafter"/>
</dbReference>
<feature type="region of interest" description="Disordered" evidence="1">
    <location>
        <begin position="548"/>
        <end position="571"/>
    </location>
</feature>
<proteinExistence type="predicted"/>
<organism evidence="5 6">
    <name type="scientific">Poecilia formosa</name>
    <name type="common">Amazon molly</name>
    <name type="synonym">Limia formosa</name>
    <dbReference type="NCBI Taxonomy" id="48698"/>
    <lineage>
        <taxon>Eukaryota</taxon>
        <taxon>Metazoa</taxon>
        <taxon>Chordata</taxon>
        <taxon>Craniata</taxon>
        <taxon>Vertebrata</taxon>
        <taxon>Euteleostomi</taxon>
        <taxon>Actinopterygii</taxon>
        <taxon>Neopterygii</taxon>
        <taxon>Teleostei</taxon>
        <taxon>Neoteleostei</taxon>
        <taxon>Acanthomorphata</taxon>
        <taxon>Ovalentaria</taxon>
        <taxon>Atherinomorphae</taxon>
        <taxon>Cyprinodontiformes</taxon>
        <taxon>Poeciliidae</taxon>
        <taxon>Poeciliinae</taxon>
        <taxon>Poecilia</taxon>
    </lineage>
</organism>
<dbReference type="GO" id="GO:0033314">
    <property type="term" value="P:mitotic DNA replication checkpoint signaling"/>
    <property type="evidence" value="ECO:0007669"/>
    <property type="project" value="InterPro"/>
</dbReference>
<dbReference type="InterPro" id="IPR053920">
    <property type="entry name" value="Treslin_STD"/>
</dbReference>
<feature type="region of interest" description="Disordered" evidence="1">
    <location>
        <begin position="1579"/>
        <end position="1656"/>
    </location>
</feature>
<dbReference type="InterPro" id="IPR053919">
    <property type="entry name" value="Treslin_N"/>
</dbReference>
<dbReference type="InterPro" id="IPR026153">
    <property type="entry name" value="Treslin"/>
</dbReference>
<feature type="compositionally biased region" description="Polar residues" evidence="1">
    <location>
        <begin position="1108"/>
        <end position="1120"/>
    </location>
</feature>
<feature type="region of interest" description="Disordered" evidence="1">
    <location>
        <begin position="134"/>
        <end position="163"/>
    </location>
</feature>
<dbReference type="GeneTree" id="ENSGT00390000005222"/>
<feature type="region of interest" description="Disordered" evidence="1">
    <location>
        <begin position="1387"/>
        <end position="1505"/>
    </location>
</feature>
<reference evidence="5" key="3">
    <citation type="submission" date="2025-09" db="UniProtKB">
        <authorList>
            <consortium name="Ensembl"/>
        </authorList>
    </citation>
    <scope>IDENTIFICATION</scope>
</reference>
<dbReference type="GO" id="GO:0010212">
    <property type="term" value="P:response to ionizing radiation"/>
    <property type="evidence" value="ECO:0007669"/>
    <property type="project" value="InterPro"/>
</dbReference>
<evidence type="ECO:0000259" key="3">
    <source>
        <dbReference type="Pfam" id="PF21854"/>
    </source>
</evidence>
<feature type="region of interest" description="Disordered" evidence="1">
    <location>
        <begin position="874"/>
        <end position="893"/>
    </location>
</feature>
<feature type="compositionally biased region" description="Basic residues" evidence="1">
    <location>
        <begin position="834"/>
        <end position="847"/>
    </location>
</feature>
<dbReference type="GO" id="GO:0006260">
    <property type="term" value="P:DNA replication"/>
    <property type="evidence" value="ECO:0007669"/>
    <property type="project" value="InterPro"/>
</dbReference>
<feature type="domain" description="Treslin STD" evidence="4">
    <location>
        <begin position="630"/>
        <end position="780"/>
    </location>
</feature>
<dbReference type="GO" id="GO:0007095">
    <property type="term" value="P:mitotic G2 DNA damage checkpoint signaling"/>
    <property type="evidence" value="ECO:0007669"/>
    <property type="project" value="TreeGrafter"/>
</dbReference>
<feature type="compositionally biased region" description="Low complexity" evidence="1">
    <location>
        <begin position="1327"/>
        <end position="1350"/>
    </location>
</feature>
<evidence type="ECO:0000256" key="1">
    <source>
        <dbReference type="SAM" id="MobiDB-lite"/>
    </source>
</evidence>
<feature type="region of interest" description="Disordered" evidence="1">
    <location>
        <begin position="1168"/>
        <end position="1218"/>
    </location>
</feature>
<evidence type="ECO:0000313" key="5">
    <source>
        <dbReference type="Ensembl" id="ENSPFOP00000027397.1"/>
    </source>
</evidence>
<feature type="compositionally biased region" description="Low complexity" evidence="1">
    <location>
        <begin position="882"/>
        <end position="893"/>
    </location>
</feature>
<feature type="region of interest" description="Disordered" evidence="1">
    <location>
        <begin position="1001"/>
        <end position="1026"/>
    </location>
</feature>
<feature type="compositionally biased region" description="Polar residues" evidence="1">
    <location>
        <begin position="1068"/>
        <end position="1089"/>
    </location>
</feature>
<feature type="domain" description="Treslin N-terminal" evidence="3">
    <location>
        <begin position="25"/>
        <end position="206"/>
    </location>
</feature>
<protein>
    <submittedName>
        <fullName evidence="5">Uncharacterized protein</fullName>
    </submittedName>
</protein>